<keyword evidence="3" id="KW-1003">Cell membrane</keyword>
<comment type="subunit">
    <text evidence="12">The complex is composed of two ATP-binding proteins (XacJ and XacK), two transmembrane proteins (XacH and XacI) and a solute-binding protein (XacG).</text>
</comment>
<name>A0ABD5QWC0_9EURY</name>
<protein>
    <recommendedName>
        <fullName evidence="13">ABC-type D-xylose/L-arabinose transporter</fullName>
        <ecNumber evidence="13">7.5.2.13</ecNumber>
    </recommendedName>
</protein>
<dbReference type="GO" id="GO:0005524">
    <property type="term" value="F:ATP binding"/>
    <property type="evidence" value="ECO:0007669"/>
    <property type="project" value="UniProtKB-KW"/>
</dbReference>
<keyword evidence="17" id="KW-1185">Reference proteome</keyword>
<evidence type="ECO:0000256" key="5">
    <source>
        <dbReference type="ARBA" id="ARBA00022840"/>
    </source>
</evidence>
<dbReference type="InterPro" id="IPR013611">
    <property type="entry name" value="Transp-assoc_OB_typ2"/>
</dbReference>
<dbReference type="GO" id="GO:0022857">
    <property type="term" value="F:transmembrane transporter activity"/>
    <property type="evidence" value="ECO:0007669"/>
    <property type="project" value="UniProtKB-ARBA"/>
</dbReference>
<dbReference type="FunFam" id="3.40.50.300:FF:000042">
    <property type="entry name" value="Maltose/maltodextrin ABC transporter, ATP-binding protein"/>
    <property type="match status" value="1"/>
</dbReference>
<comment type="caution">
    <text evidence="16">The sequence shown here is derived from an EMBL/GenBank/DDBJ whole genome shotgun (WGS) entry which is preliminary data.</text>
</comment>
<comment type="catalytic activity">
    <reaction evidence="8">
        <text>D-xylose(out) + ATP + H2O = D-xylose(in) + ADP + phosphate + H(+)</text>
        <dbReference type="Rhea" id="RHEA:29899"/>
        <dbReference type="ChEBI" id="CHEBI:15377"/>
        <dbReference type="ChEBI" id="CHEBI:15378"/>
        <dbReference type="ChEBI" id="CHEBI:30616"/>
        <dbReference type="ChEBI" id="CHEBI:43474"/>
        <dbReference type="ChEBI" id="CHEBI:53455"/>
        <dbReference type="ChEBI" id="CHEBI:456216"/>
        <dbReference type="EC" id="7.5.2.13"/>
    </reaction>
    <physiologicalReaction direction="left-to-right" evidence="8">
        <dbReference type="Rhea" id="RHEA:29900"/>
    </physiologicalReaction>
</comment>
<dbReference type="Pfam" id="PF08402">
    <property type="entry name" value="TOBE_2"/>
    <property type="match status" value="1"/>
</dbReference>
<evidence type="ECO:0000256" key="2">
    <source>
        <dbReference type="ARBA" id="ARBA00022448"/>
    </source>
</evidence>
<dbReference type="InterPro" id="IPR015855">
    <property type="entry name" value="ABC_transpr_MalK-like"/>
</dbReference>
<evidence type="ECO:0000256" key="12">
    <source>
        <dbReference type="ARBA" id="ARBA00065962"/>
    </source>
</evidence>
<evidence type="ECO:0000256" key="3">
    <source>
        <dbReference type="ARBA" id="ARBA00022475"/>
    </source>
</evidence>
<dbReference type="Proteomes" id="UP001596145">
    <property type="component" value="Unassembled WGS sequence"/>
</dbReference>
<keyword evidence="6" id="KW-1278">Translocase</keyword>
<dbReference type="InterPro" id="IPR012340">
    <property type="entry name" value="NA-bd_OB-fold"/>
</dbReference>
<dbReference type="CDD" id="cd03301">
    <property type="entry name" value="ABC_MalK_N"/>
    <property type="match status" value="1"/>
</dbReference>
<comment type="subcellular location">
    <subcellularLocation>
        <location evidence="1">Cell membrane</location>
        <topology evidence="1">Peripheral membrane protein</topology>
    </subcellularLocation>
</comment>
<dbReference type="InterPro" id="IPR008995">
    <property type="entry name" value="Mo/tungstate-bd_C_term_dom"/>
</dbReference>
<dbReference type="Gene3D" id="2.40.50.100">
    <property type="match status" value="1"/>
</dbReference>
<evidence type="ECO:0000256" key="11">
    <source>
        <dbReference type="ARBA" id="ARBA00061029"/>
    </source>
</evidence>
<evidence type="ECO:0000256" key="14">
    <source>
        <dbReference type="SAM" id="MobiDB-lite"/>
    </source>
</evidence>
<reference evidence="16 17" key="1">
    <citation type="journal article" date="2019" name="Int. J. Syst. Evol. Microbiol.">
        <title>The Global Catalogue of Microorganisms (GCM) 10K type strain sequencing project: providing services to taxonomists for standard genome sequencing and annotation.</title>
        <authorList>
            <consortium name="The Broad Institute Genomics Platform"/>
            <consortium name="The Broad Institute Genome Sequencing Center for Infectious Disease"/>
            <person name="Wu L."/>
            <person name="Ma J."/>
        </authorList>
    </citation>
    <scope>NUCLEOTIDE SEQUENCE [LARGE SCALE GENOMIC DNA]</scope>
    <source>
        <strain evidence="16 17">CGMCC 1.16026</strain>
    </source>
</reference>
<dbReference type="PROSITE" id="PS50893">
    <property type="entry name" value="ABC_TRANSPORTER_2"/>
    <property type="match status" value="1"/>
</dbReference>
<dbReference type="EMBL" id="JBHSKV010000024">
    <property type="protein sequence ID" value="MFC5136432.1"/>
    <property type="molecule type" value="Genomic_DNA"/>
</dbReference>
<feature type="region of interest" description="Disordered" evidence="14">
    <location>
        <begin position="263"/>
        <end position="289"/>
    </location>
</feature>
<organism evidence="16 17">
    <name type="scientific">Halorubrum glutamatedens</name>
    <dbReference type="NCBI Taxonomy" id="2707018"/>
    <lineage>
        <taxon>Archaea</taxon>
        <taxon>Methanobacteriati</taxon>
        <taxon>Methanobacteriota</taxon>
        <taxon>Stenosarchaea group</taxon>
        <taxon>Halobacteria</taxon>
        <taxon>Halobacteriales</taxon>
        <taxon>Haloferacaceae</taxon>
        <taxon>Halorubrum</taxon>
    </lineage>
</organism>
<keyword evidence="7" id="KW-0472">Membrane</keyword>
<comment type="function">
    <text evidence="10">Part of the ABC transporter complex XacGHIJK involved in the uptake of xylose and arabinose. Responsible for energy coupling to the transport system.</text>
</comment>
<dbReference type="SMART" id="SM00382">
    <property type="entry name" value="AAA"/>
    <property type="match status" value="1"/>
</dbReference>
<evidence type="ECO:0000256" key="9">
    <source>
        <dbReference type="ARBA" id="ARBA00051890"/>
    </source>
</evidence>
<dbReference type="InterPro" id="IPR027417">
    <property type="entry name" value="P-loop_NTPase"/>
</dbReference>
<dbReference type="EC" id="7.5.2.13" evidence="13"/>
<sequence>MTTITLRNLRKEFDDVVAVNGVDLTVRDGEFLVVVGPSGCGKSTTLRLLAGLETATDGEIRMDDRDVTGTEPKDRNVAMVFQNYALYPHMTGRRNITFGMNATDSFTDEEIDRRVAEAAETLDITDLLDRKPQAMSGGERQRVALGRAIVRDPDAFLMDEPLSNLDAKLRIQMRAELTRLHAELGTTTVYVTHDQTEAMTLGERVVVMDDGEIQQVDPPQALYDFPENRFVAEFIGDPAMNMIDVAVEGGVAVHDAFRIPLPTGEAGDGKNVENGTAAESLADPEAGDRRKAVLGVRPEDLHPARDRPDLGETTFDATVEVTEPLGDSLLVHCSVGDATFKMGAEPRSSLEPGGTVSVTYDPERLHLFEPETGEAFYHSSTAPVTSDRLERVAND</sequence>
<dbReference type="Pfam" id="PF00005">
    <property type="entry name" value="ABC_tran"/>
    <property type="match status" value="1"/>
</dbReference>
<dbReference type="SUPFAM" id="SSF50331">
    <property type="entry name" value="MOP-like"/>
    <property type="match status" value="1"/>
</dbReference>
<evidence type="ECO:0000256" key="8">
    <source>
        <dbReference type="ARBA" id="ARBA00050355"/>
    </source>
</evidence>
<gene>
    <name evidence="16" type="ORF">ACFPJA_17125</name>
</gene>
<proteinExistence type="inferred from homology"/>
<dbReference type="SUPFAM" id="SSF52540">
    <property type="entry name" value="P-loop containing nucleoside triphosphate hydrolases"/>
    <property type="match status" value="1"/>
</dbReference>
<dbReference type="GO" id="GO:1902495">
    <property type="term" value="C:transmembrane transporter complex"/>
    <property type="evidence" value="ECO:0007669"/>
    <property type="project" value="UniProtKB-ARBA"/>
</dbReference>
<evidence type="ECO:0000313" key="16">
    <source>
        <dbReference type="EMBL" id="MFC5136432.1"/>
    </source>
</evidence>
<evidence type="ECO:0000256" key="6">
    <source>
        <dbReference type="ARBA" id="ARBA00022967"/>
    </source>
</evidence>
<comment type="similarity">
    <text evidence="11">Belongs to the ABC transporter superfamily. Carbohydrate uptake transporter-1 (CUT1) (TC 3.A.1.1) family.</text>
</comment>
<dbReference type="Gene3D" id="2.40.50.140">
    <property type="entry name" value="Nucleic acid-binding proteins"/>
    <property type="match status" value="1"/>
</dbReference>
<evidence type="ECO:0000256" key="10">
    <source>
        <dbReference type="ARBA" id="ARBA00053454"/>
    </source>
</evidence>
<keyword evidence="4" id="KW-0547">Nucleotide-binding</keyword>
<dbReference type="PROSITE" id="PS00211">
    <property type="entry name" value="ABC_TRANSPORTER_1"/>
    <property type="match status" value="1"/>
</dbReference>
<keyword evidence="2" id="KW-0813">Transport</keyword>
<evidence type="ECO:0000313" key="17">
    <source>
        <dbReference type="Proteomes" id="UP001596145"/>
    </source>
</evidence>
<feature type="domain" description="ABC transporter" evidence="15">
    <location>
        <begin position="4"/>
        <end position="235"/>
    </location>
</feature>
<dbReference type="PANTHER" id="PTHR43875">
    <property type="entry name" value="MALTODEXTRIN IMPORT ATP-BINDING PROTEIN MSMX"/>
    <property type="match status" value="1"/>
</dbReference>
<evidence type="ECO:0000256" key="4">
    <source>
        <dbReference type="ARBA" id="ARBA00022741"/>
    </source>
</evidence>
<evidence type="ECO:0000259" key="15">
    <source>
        <dbReference type="PROSITE" id="PS50893"/>
    </source>
</evidence>
<dbReference type="RefSeq" id="WP_122104703.1">
    <property type="nucleotide sequence ID" value="NZ_JBHSKV010000024.1"/>
</dbReference>
<keyword evidence="5 16" id="KW-0067">ATP-binding</keyword>
<evidence type="ECO:0000256" key="1">
    <source>
        <dbReference type="ARBA" id="ARBA00004202"/>
    </source>
</evidence>
<dbReference type="InterPro" id="IPR047641">
    <property type="entry name" value="ABC_transpr_MalK/UgpC-like"/>
</dbReference>
<accession>A0ABD5QWC0</accession>
<evidence type="ECO:0000256" key="13">
    <source>
        <dbReference type="ARBA" id="ARBA00066315"/>
    </source>
</evidence>
<comment type="catalytic activity">
    <reaction evidence="9">
        <text>L-arabinose(out) + ATP + H2O = L-arabinose(in) + ADP + phosphate + H(+)</text>
        <dbReference type="Rhea" id="RHEA:30007"/>
        <dbReference type="ChEBI" id="CHEBI:15377"/>
        <dbReference type="ChEBI" id="CHEBI:15378"/>
        <dbReference type="ChEBI" id="CHEBI:17535"/>
        <dbReference type="ChEBI" id="CHEBI:30616"/>
        <dbReference type="ChEBI" id="CHEBI:43474"/>
        <dbReference type="ChEBI" id="CHEBI:456216"/>
        <dbReference type="EC" id="7.5.2.13"/>
    </reaction>
    <physiologicalReaction direction="left-to-right" evidence="9">
        <dbReference type="Rhea" id="RHEA:30008"/>
    </physiologicalReaction>
</comment>
<dbReference type="Gene3D" id="3.40.50.300">
    <property type="entry name" value="P-loop containing nucleotide triphosphate hydrolases"/>
    <property type="match status" value="1"/>
</dbReference>
<evidence type="ECO:0000256" key="7">
    <source>
        <dbReference type="ARBA" id="ARBA00023136"/>
    </source>
</evidence>
<dbReference type="InterPro" id="IPR017871">
    <property type="entry name" value="ABC_transporter-like_CS"/>
</dbReference>
<dbReference type="InterPro" id="IPR003593">
    <property type="entry name" value="AAA+_ATPase"/>
</dbReference>
<dbReference type="InterPro" id="IPR003439">
    <property type="entry name" value="ABC_transporter-like_ATP-bd"/>
</dbReference>
<dbReference type="PANTHER" id="PTHR43875:SF15">
    <property type="entry name" value="TREHALOSE IMPORT ATP-BINDING PROTEIN SUGC"/>
    <property type="match status" value="1"/>
</dbReference>
<dbReference type="AlphaFoldDB" id="A0ABD5QWC0"/>
<dbReference type="GO" id="GO:0005886">
    <property type="term" value="C:plasma membrane"/>
    <property type="evidence" value="ECO:0007669"/>
    <property type="project" value="UniProtKB-SubCell"/>
</dbReference>